<evidence type="ECO:0000259" key="1">
    <source>
        <dbReference type="Pfam" id="PF13649"/>
    </source>
</evidence>
<keyword evidence="3" id="KW-1185">Reference proteome</keyword>
<dbReference type="RefSeq" id="WP_051490251.1">
    <property type="nucleotide sequence ID" value="NZ_UPHN01000011.1"/>
</dbReference>
<dbReference type="GO" id="GO:0008168">
    <property type="term" value="F:methyltransferase activity"/>
    <property type="evidence" value="ECO:0007669"/>
    <property type="project" value="UniProtKB-KW"/>
</dbReference>
<proteinExistence type="predicted"/>
<dbReference type="SUPFAM" id="SSF53335">
    <property type="entry name" value="S-adenosyl-L-methionine-dependent methyltransferases"/>
    <property type="match status" value="1"/>
</dbReference>
<protein>
    <submittedName>
        <fullName evidence="2">Tellurite methyltransferase</fullName>
        <ecNumber evidence="2">2.1.1.265</ecNumber>
    </submittedName>
</protein>
<dbReference type="Proteomes" id="UP000268285">
    <property type="component" value="Unassembled WGS sequence"/>
</dbReference>
<dbReference type="InterPro" id="IPR041698">
    <property type="entry name" value="Methyltransf_25"/>
</dbReference>
<dbReference type="Pfam" id="PF13649">
    <property type="entry name" value="Methyltransf_25"/>
    <property type="match status" value="1"/>
</dbReference>
<gene>
    <name evidence="2" type="primary">tehB</name>
    <name evidence="2" type="ORF">LAUMK142_00304</name>
</gene>
<name>A0A498QL12_9MYCO</name>
<organism evidence="2 3">
    <name type="scientific">Mycobacterium pseudokansasii</name>
    <dbReference type="NCBI Taxonomy" id="2341080"/>
    <lineage>
        <taxon>Bacteria</taxon>
        <taxon>Bacillati</taxon>
        <taxon>Actinomycetota</taxon>
        <taxon>Actinomycetes</taxon>
        <taxon>Mycobacteriales</taxon>
        <taxon>Mycobacteriaceae</taxon>
        <taxon>Mycobacterium</taxon>
    </lineage>
</organism>
<dbReference type="Gene3D" id="3.40.50.150">
    <property type="entry name" value="Vaccinia Virus protein VP39"/>
    <property type="match status" value="1"/>
</dbReference>
<dbReference type="EMBL" id="UPHU01000001">
    <property type="protein sequence ID" value="VBA46337.1"/>
    <property type="molecule type" value="Genomic_DNA"/>
</dbReference>
<dbReference type="GO" id="GO:0032259">
    <property type="term" value="P:methylation"/>
    <property type="evidence" value="ECO:0007669"/>
    <property type="project" value="UniProtKB-KW"/>
</dbReference>
<keyword evidence="2" id="KW-0489">Methyltransferase</keyword>
<evidence type="ECO:0000313" key="2">
    <source>
        <dbReference type="EMBL" id="VBA46337.1"/>
    </source>
</evidence>
<dbReference type="EC" id="2.1.1.265" evidence="2"/>
<evidence type="ECO:0000313" key="3">
    <source>
        <dbReference type="Proteomes" id="UP000268285"/>
    </source>
</evidence>
<dbReference type="AlphaFoldDB" id="A0A498QL12"/>
<reference evidence="2 3" key="1">
    <citation type="submission" date="2018-09" db="EMBL/GenBank/DDBJ databases">
        <authorList>
            <person name="Tagini F."/>
        </authorList>
    </citation>
    <scope>NUCLEOTIDE SEQUENCE [LARGE SCALE GENOMIC DNA]</scope>
    <source>
        <strain evidence="2 3">MK142</strain>
    </source>
</reference>
<accession>A0A498QL12</accession>
<sequence length="191" mass="21297">MIWRQVLFDTLYRLGRPIWETPPPEPLRDLVEGPDALAPGHALDVGCGSGINAIYLATHGWRATGVDFSAASLTRARRAAQGVAGVTFLHGDVTQLSHLPIDEPVDLVLDMGCYHSLPDAAKGTYVAELAAVMKPGTPLVMWEGIRMKAGEIRDAFNRDFVIESVQRKDFSVRRKLVRHTITAHWYQLRRR</sequence>
<dbReference type="PANTHER" id="PTHR43591">
    <property type="entry name" value="METHYLTRANSFERASE"/>
    <property type="match status" value="1"/>
</dbReference>
<dbReference type="InterPro" id="IPR029063">
    <property type="entry name" value="SAM-dependent_MTases_sf"/>
</dbReference>
<feature type="domain" description="Methyltransferase" evidence="1">
    <location>
        <begin position="43"/>
        <end position="136"/>
    </location>
</feature>
<keyword evidence="2" id="KW-0808">Transferase</keyword>
<dbReference type="CDD" id="cd02440">
    <property type="entry name" value="AdoMet_MTases"/>
    <property type="match status" value="1"/>
</dbReference>